<organism evidence="4 5">
    <name type="scientific">Actinoallomurus oryzae</name>
    <dbReference type="NCBI Taxonomy" id="502180"/>
    <lineage>
        <taxon>Bacteria</taxon>
        <taxon>Bacillati</taxon>
        <taxon>Actinomycetota</taxon>
        <taxon>Actinomycetes</taxon>
        <taxon>Streptosporangiales</taxon>
        <taxon>Thermomonosporaceae</taxon>
        <taxon>Actinoallomurus</taxon>
    </lineage>
</organism>
<dbReference type="PANTHER" id="PTHR33371:SF18">
    <property type="entry name" value="MCE-FAMILY PROTEIN MCE3C"/>
    <property type="match status" value="1"/>
</dbReference>
<dbReference type="Pfam" id="PF11887">
    <property type="entry name" value="Mce4_CUP1"/>
    <property type="match status" value="1"/>
</dbReference>
<sequence>MKRSFRDRDPLRMGLLGVTSVTLLVALSFNLSRFEGGTKYQAAFTEASGLKPSEDVRIAGVKVGKVLSVGLEGDHVKVAFTVDPKVRFGTTSRAAIKLSTILGSHYLEIQPSGSGRQSAHSEIPTSRTTPSYEVVPALQDLSGQVQKIDVPQLGKAFDTLSDTLQGSPDNVRGALDGLRKISRAVASRDESLSDLLQHTNNVTKLLADRSGDLAALVSDGSRLLQEIDDRRAVVRSLLSGTVSLSQQITGTIEENRATLNPALTQLHKVVDILLRNQDNLDRAVKVIGPFVTTSADATSAGRWFDGYLQNLVPLPASVKGPSGGSSTKSPGTDTLPIIP</sequence>
<dbReference type="InterPro" id="IPR003399">
    <property type="entry name" value="Mce/MlaD"/>
</dbReference>
<proteinExistence type="predicted"/>
<feature type="domain" description="Mammalian cell entry C-terminal" evidence="3">
    <location>
        <begin position="118"/>
        <end position="280"/>
    </location>
</feature>
<evidence type="ECO:0000256" key="1">
    <source>
        <dbReference type="SAM" id="MobiDB-lite"/>
    </source>
</evidence>
<keyword evidence="5" id="KW-1185">Reference proteome</keyword>
<evidence type="ECO:0000259" key="3">
    <source>
        <dbReference type="Pfam" id="PF11887"/>
    </source>
</evidence>
<dbReference type="PANTHER" id="PTHR33371">
    <property type="entry name" value="INTERMEMBRANE PHOSPHOLIPID TRANSPORT SYSTEM BINDING PROTEIN MLAD-RELATED"/>
    <property type="match status" value="1"/>
</dbReference>
<comment type="caution">
    <text evidence="4">The sequence shown here is derived from an EMBL/GenBank/DDBJ whole genome shotgun (WGS) entry which is preliminary data.</text>
</comment>
<dbReference type="PRINTS" id="PR01782">
    <property type="entry name" value="MCEVIRFACTOR"/>
</dbReference>
<protein>
    <submittedName>
        <fullName evidence="4">MCE family protein</fullName>
    </submittedName>
</protein>
<feature type="region of interest" description="Disordered" evidence="1">
    <location>
        <begin position="318"/>
        <end position="339"/>
    </location>
</feature>
<dbReference type="Pfam" id="PF02470">
    <property type="entry name" value="MlaD"/>
    <property type="match status" value="1"/>
</dbReference>
<gene>
    <name evidence="4" type="ORF">GCM10023191_004740</name>
</gene>
<evidence type="ECO:0000313" key="5">
    <source>
        <dbReference type="Proteomes" id="UP001500503"/>
    </source>
</evidence>
<dbReference type="Proteomes" id="UP001500503">
    <property type="component" value="Unassembled WGS sequence"/>
</dbReference>
<dbReference type="RefSeq" id="WP_345456707.1">
    <property type="nucleotide sequence ID" value="NZ_BAABHF010000009.1"/>
</dbReference>
<accession>A0ABP8PAM6</accession>
<dbReference type="InterPro" id="IPR005693">
    <property type="entry name" value="Mce"/>
</dbReference>
<dbReference type="InterPro" id="IPR052336">
    <property type="entry name" value="MlaD_Phospholipid_Transporter"/>
</dbReference>
<evidence type="ECO:0000259" key="2">
    <source>
        <dbReference type="Pfam" id="PF02470"/>
    </source>
</evidence>
<evidence type="ECO:0000313" key="4">
    <source>
        <dbReference type="EMBL" id="GAA4483321.1"/>
    </source>
</evidence>
<dbReference type="InterPro" id="IPR024516">
    <property type="entry name" value="Mce_C"/>
</dbReference>
<dbReference type="NCBIfam" id="TIGR00996">
    <property type="entry name" value="Mtu_fam_mce"/>
    <property type="match status" value="1"/>
</dbReference>
<feature type="domain" description="Mce/MlaD" evidence="2">
    <location>
        <begin position="37"/>
        <end position="111"/>
    </location>
</feature>
<reference evidence="5" key="1">
    <citation type="journal article" date="2019" name="Int. J. Syst. Evol. Microbiol.">
        <title>The Global Catalogue of Microorganisms (GCM) 10K type strain sequencing project: providing services to taxonomists for standard genome sequencing and annotation.</title>
        <authorList>
            <consortium name="The Broad Institute Genomics Platform"/>
            <consortium name="The Broad Institute Genome Sequencing Center for Infectious Disease"/>
            <person name="Wu L."/>
            <person name="Ma J."/>
        </authorList>
    </citation>
    <scope>NUCLEOTIDE SEQUENCE [LARGE SCALE GENOMIC DNA]</scope>
    <source>
        <strain evidence="5">JCM 17933</strain>
    </source>
</reference>
<dbReference type="EMBL" id="BAABHF010000009">
    <property type="protein sequence ID" value="GAA4483321.1"/>
    <property type="molecule type" value="Genomic_DNA"/>
</dbReference>
<name>A0ABP8PAM6_9ACTN</name>